<protein>
    <submittedName>
        <fullName evidence="1">EthD family reductase</fullName>
    </submittedName>
</protein>
<dbReference type="RefSeq" id="WP_273687250.1">
    <property type="nucleotide sequence ID" value="NZ_CP117411.1"/>
</dbReference>
<evidence type="ECO:0000313" key="1">
    <source>
        <dbReference type="EMBL" id="WCT73202.1"/>
    </source>
</evidence>
<name>A0ABY7TIZ4_9SPHN</name>
<gene>
    <name evidence="1" type="ORF">PQ455_16510</name>
</gene>
<dbReference type="EMBL" id="CP117411">
    <property type="protein sequence ID" value="WCT73202.1"/>
    <property type="molecule type" value="Genomic_DNA"/>
</dbReference>
<dbReference type="SUPFAM" id="SSF54909">
    <property type="entry name" value="Dimeric alpha+beta barrel"/>
    <property type="match status" value="1"/>
</dbReference>
<keyword evidence="2" id="KW-1185">Reference proteome</keyword>
<dbReference type="PANTHER" id="PTHR40260:SF2">
    <property type="entry name" value="BLR8190 PROTEIN"/>
    <property type="match status" value="1"/>
</dbReference>
<dbReference type="PANTHER" id="PTHR40260">
    <property type="entry name" value="BLR8190 PROTEIN"/>
    <property type="match status" value="1"/>
</dbReference>
<evidence type="ECO:0000313" key="2">
    <source>
        <dbReference type="Proteomes" id="UP001220395"/>
    </source>
</evidence>
<proteinExistence type="predicted"/>
<dbReference type="InterPro" id="IPR011008">
    <property type="entry name" value="Dimeric_a/b-barrel"/>
</dbReference>
<dbReference type="Proteomes" id="UP001220395">
    <property type="component" value="Chromosome"/>
</dbReference>
<dbReference type="InterPro" id="IPR009799">
    <property type="entry name" value="EthD_dom"/>
</dbReference>
<sequence>MASLVVAYPNKEGGHFDAAYYLETHFPLCDRFWGPLGLIRSEAFPALDADQPYAMVAVLHFRDAAAIQAALGAGAEVFGDVANFTNLTPLPFLSDAG</sequence>
<organism evidence="1 2">
    <name type="scientific">Sphingomonas naphthae</name>
    <dbReference type="NCBI Taxonomy" id="1813468"/>
    <lineage>
        <taxon>Bacteria</taxon>
        <taxon>Pseudomonadati</taxon>
        <taxon>Pseudomonadota</taxon>
        <taxon>Alphaproteobacteria</taxon>
        <taxon>Sphingomonadales</taxon>
        <taxon>Sphingomonadaceae</taxon>
        <taxon>Sphingomonas</taxon>
    </lineage>
</organism>
<accession>A0ABY7TIZ4</accession>
<dbReference type="NCBIfam" id="TIGR02118">
    <property type="entry name" value="EthD family reductase"/>
    <property type="match status" value="1"/>
</dbReference>
<reference evidence="1 2" key="1">
    <citation type="submission" date="2023-02" db="EMBL/GenBank/DDBJ databases">
        <title>Genome sequence of Sphingomonas naphthae.</title>
        <authorList>
            <person name="Kim S."/>
            <person name="Heo J."/>
            <person name="Kwon S.-W."/>
        </authorList>
    </citation>
    <scope>NUCLEOTIDE SEQUENCE [LARGE SCALE GENOMIC DNA]</scope>
    <source>
        <strain evidence="1 2">KACC 18716</strain>
    </source>
</reference>
<dbReference type="Gene3D" id="3.30.70.100">
    <property type="match status" value="1"/>
</dbReference>